<name>A0A060LRU2_9BACI</name>
<dbReference type="AlphaFoldDB" id="A0A060LRU2"/>
<dbReference type="Proteomes" id="UP000027142">
    <property type="component" value="Chromosome"/>
</dbReference>
<dbReference type="PATRIC" id="fig|1246626.3.peg.111"/>
<gene>
    <name evidence="2" type="ORF">BleG1_0120</name>
</gene>
<keyword evidence="3" id="KW-1185">Reference proteome</keyword>
<keyword evidence="2" id="KW-0808">Transferase</keyword>
<evidence type="ECO:0000313" key="2">
    <source>
        <dbReference type="EMBL" id="AIC92735.1"/>
    </source>
</evidence>
<feature type="domain" description="N-acetyltransferase" evidence="1">
    <location>
        <begin position="1"/>
        <end position="145"/>
    </location>
</feature>
<protein>
    <submittedName>
        <fullName evidence="2">N-acetyltransferase</fullName>
    </submittedName>
</protein>
<dbReference type="EMBL" id="CP003923">
    <property type="protein sequence ID" value="AIC92735.1"/>
    <property type="molecule type" value="Genomic_DNA"/>
</dbReference>
<dbReference type="SUPFAM" id="SSF55729">
    <property type="entry name" value="Acyl-CoA N-acyltransferases (Nat)"/>
    <property type="match status" value="1"/>
</dbReference>
<dbReference type="InterPro" id="IPR016181">
    <property type="entry name" value="Acyl_CoA_acyltransferase"/>
</dbReference>
<dbReference type="Gene3D" id="3.40.630.30">
    <property type="match status" value="1"/>
</dbReference>
<accession>A0A060LRU2</accession>
<dbReference type="OrthoDB" id="156739at2"/>
<dbReference type="PANTHER" id="PTHR43617">
    <property type="entry name" value="L-AMINO ACID N-ACETYLTRANSFERASE"/>
    <property type="match status" value="1"/>
</dbReference>
<reference evidence="2 3" key="1">
    <citation type="journal article" date="2014" name="Gene">
        <title>A comparative genomic analysis of the alkalitolerant soil bacterium Bacillus lehensis G1.</title>
        <authorList>
            <person name="Noor Y.M."/>
            <person name="Samsulrizal N.H."/>
            <person name="Jema'on N.A."/>
            <person name="Low K.O."/>
            <person name="Ramli A.N."/>
            <person name="Alias N.I."/>
            <person name="Damis S.I."/>
            <person name="Fuzi S.F."/>
            <person name="Isa M.N."/>
            <person name="Murad A.M."/>
            <person name="Raih M.F."/>
            <person name="Bakar F.D."/>
            <person name="Najimudin N."/>
            <person name="Mahadi N.M."/>
            <person name="Illias R.M."/>
        </authorList>
    </citation>
    <scope>NUCLEOTIDE SEQUENCE [LARGE SCALE GENOMIC DNA]</scope>
    <source>
        <strain evidence="2 3">G1</strain>
    </source>
</reference>
<organism evidence="2 3">
    <name type="scientific">Shouchella lehensis G1</name>
    <dbReference type="NCBI Taxonomy" id="1246626"/>
    <lineage>
        <taxon>Bacteria</taxon>
        <taxon>Bacillati</taxon>
        <taxon>Bacillota</taxon>
        <taxon>Bacilli</taxon>
        <taxon>Bacillales</taxon>
        <taxon>Bacillaceae</taxon>
        <taxon>Shouchella</taxon>
    </lineage>
</organism>
<dbReference type="PANTHER" id="PTHR43617:SF34">
    <property type="entry name" value="PUTATIVE-RELATED"/>
    <property type="match status" value="1"/>
</dbReference>
<dbReference type="eggNOG" id="COG0456">
    <property type="taxonomic scope" value="Bacteria"/>
</dbReference>
<dbReference type="STRING" id="1246626.BleG1_0120"/>
<sequence length="145" mass="16191">MEIRRPADQEIHTIISLSPQAVYDGTLGSARPTTEKSEQLIRSLLIKGSYYLVAVDKGNIIGWILVGTSTDLFTNSKHGFIYELFVIKAFRGKGVGKQLMTTAIAQLREERHTEVRLSAFLGNDAIKLYEKMGFTIRTVSMSLPL</sequence>
<dbReference type="HOGENOM" id="CLU_149149_0_0_9"/>
<dbReference type="InterPro" id="IPR000182">
    <property type="entry name" value="GNAT_dom"/>
</dbReference>
<dbReference type="KEGG" id="ble:BleG1_0120"/>
<dbReference type="InterPro" id="IPR050276">
    <property type="entry name" value="MshD_Acetyltransferase"/>
</dbReference>
<dbReference type="GO" id="GO:0016747">
    <property type="term" value="F:acyltransferase activity, transferring groups other than amino-acyl groups"/>
    <property type="evidence" value="ECO:0007669"/>
    <property type="project" value="InterPro"/>
</dbReference>
<dbReference type="CDD" id="cd04301">
    <property type="entry name" value="NAT_SF"/>
    <property type="match status" value="1"/>
</dbReference>
<dbReference type="RefSeq" id="WP_038475929.1">
    <property type="nucleotide sequence ID" value="NZ_CP003923.1"/>
</dbReference>
<dbReference type="Pfam" id="PF00583">
    <property type="entry name" value="Acetyltransf_1"/>
    <property type="match status" value="1"/>
</dbReference>
<proteinExistence type="predicted"/>
<dbReference type="PROSITE" id="PS51186">
    <property type="entry name" value="GNAT"/>
    <property type="match status" value="1"/>
</dbReference>
<evidence type="ECO:0000313" key="3">
    <source>
        <dbReference type="Proteomes" id="UP000027142"/>
    </source>
</evidence>
<evidence type="ECO:0000259" key="1">
    <source>
        <dbReference type="PROSITE" id="PS51186"/>
    </source>
</evidence>